<dbReference type="InterPro" id="IPR003804">
    <property type="entry name" value="Lactate_perm"/>
</dbReference>
<evidence type="ECO:0000256" key="8">
    <source>
        <dbReference type="RuleBase" id="RU365092"/>
    </source>
</evidence>
<feature type="transmembrane region" description="Helical" evidence="8">
    <location>
        <begin position="65"/>
        <end position="82"/>
    </location>
</feature>
<feature type="transmembrane region" description="Helical" evidence="8">
    <location>
        <begin position="183"/>
        <end position="201"/>
    </location>
</feature>
<dbReference type="HOGENOM" id="CLU_021628_0_0_12"/>
<dbReference type="NCBIfam" id="TIGR00795">
    <property type="entry name" value="lctP"/>
    <property type="match status" value="1"/>
</dbReference>
<evidence type="ECO:0000256" key="4">
    <source>
        <dbReference type="ARBA" id="ARBA00022475"/>
    </source>
</evidence>
<feature type="transmembrane region" description="Helical" evidence="8">
    <location>
        <begin position="484"/>
        <end position="501"/>
    </location>
</feature>
<evidence type="ECO:0000256" key="7">
    <source>
        <dbReference type="ARBA" id="ARBA00023136"/>
    </source>
</evidence>
<evidence type="ECO:0000256" key="5">
    <source>
        <dbReference type="ARBA" id="ARBA00022692"/>
    </source>
</evidence>
<dbReference type="KEGG" id="bchi:OY14_02995"/>
<keyword evidence="10" id="KW-1185">Reference proteome</keyword>
<dbReference type="GO" id="GO:0005886">
    <property type="term" value="C:plasma membrane"/>
    <property type="evidence" value="ECO:0007669"/>
    <property type="project" value="UniProtKB-SubCell"/>
</dbReference>
<dbReference type="GO" id="GO:0015295">
    <property type="term" value="F:solute:proton symporter activity"/>
    <property type="evidence" value="ECO:0007669"/>
    <property type="project" value="TreeGrafter"/>
</dbReference>
<keyword evidence="7 8" id="KW-0472">Membrane</keyword>
<reference evidence="9 10" key="1">
    <citation type="journal article" date="2015" name="Genome Announc.">
        <title>Genome Sequence of Borrelia chilensis VA1, a South American Member of the Lyme Borreliosis Group.</title>
        <authorList>
            <person name="Huang W."/>
            <person name="Ojaimi C."/>
            <person name="Fallon J.T."/>
            <person name="Travisany D."/>
            <person name="Maass A."/>
            <person name="Ivanova L."/>
            <person name="Tomova A."/>
            <person name="Gonzalez-Acuna D."/>
            <person name="Godfrey H.P."/>
            <person name="Cabello F.C."/>
        </authorList>
    </citation>
    <scope>NUCLEOTIDE SEQUENCE [LARGE SCALE GENOMIC DNA]</scope>
    <source>
        <strain evidence="9 10">VA1</strain>
    </source>
</reference>
<keyword evidence="5 8" id="KW-0812">Transmembrane</keyword>
<comment type="function">
    <text evidence="8">Uptake of L-lactate across the membrane. Can also transport D-lactate and glycolate.</text>
</comment>
<name>A0A0A7UVT5_9SPIR</name>
<comment type="subcellular location">
    <subcellularLocation>
        <location evidence="1 8">Cell membrane</location>
        <topology evidence="1 8">Multi-pass membrane protein</topology>
    </subcellularLocation>
</comment>
<protein>
    <recommendedName>
        <fullName evidence="8">L-lactate permease</fullName>
    </recommendedName>
</protein>
<feature type="transmembrane region" description="Helical" evidence="8">
    <location>
        <begin position="240"/>
        <end position="258"/>
    </location>
</feature>
<evidence type="ECO:0000256" key="1">
    <source>
        <dbReference type="ARBA" id="ARBA00004651"/>
    </source>
</evidence>
<keyword evidence="4 8" id="KW-1003">Cell membrane</keyword>
<dbReference type="Proteomes" id="UP000030940">
    <property type="component" value="Chromosome"/>
</dbReference>
<dbReference type="EMBL" id="CP009910">
    <property type="protein sequence ID" value="AJA90401.1"/>
    <property type="molecule type" value="Genomic_DNA"/>
</dbReference>
<accession>A0A0A7UVT5</accession>
<keyword evidence="3 8" id="KW-0813">Transport</keyword>
<feature type="transmembrane region" description="Helical" evidence="8">
    <location>
        <begin position="279"/>
        <end position="300"/>
    </location>
</feature>
<evidence type="ECO:0000256" key="2">
    <source>
        <dbReference type="ARBA" id="ARBA00010100"/>
    </source>
</evidence>
<proteinExistence type="inferred from homology"/>
<dbReference type="Pfam" id="PF02652">
    <property type="entry name" value="Lactate_perm"/>
    <property type="match status" value="1"/>
</dbReference>
<evidence type="ECO:0000313" key="9">
    <source>
        <dbReference type="EMBL" id="AJA90401.1"/>
    </source>
</evidence>
<dbReference type="PANTHER" id="PTHR30003:SF0">
    <property type="entry name" value="GLYCOLATE PERMEASE GLCA-RELATED"/>
    <property type="match status" value="1"/>
</dbReference>
<evidence type="ECO:0000313" key="10">
    <source>
        <dbReference type="Proteomes" id="UP000030940"/>
    </source>
</evidence>
<organism evidence="9 10">
    <name type="scientific">Borreliella chilensis</name>
    <dbReference type="NCBI Taxonomy" id="1245910"/>
    <lineage>
        <taxon>Bacteria</taxon>
        <taxon>Pseudomonadati</taxon>
        <taxon>Spirochaetota</taxon>
        <taxon>Spirochaetia</taxon>
        <taxon>Spirochaetales</taxon>
        <taxon>Borreliaceae</taxon>
        <taxon>Borreliella</taxon>
    </lineage>
</organism>
<dbReference type="GO" id="GO:0015129">
    <property type="term" value="F:lactate transmembrane transporter activity"/>
    <property type="evidence" value="ECO:0007669"/>
    <property type="project" value="UniProtKB-UniRule"/>
</dbReference>
<dbReference type="STRING" id="1245910.OY14_02995"/>
<dbReference type="AlphaFoldDB" id="A0A0A7UVT5"/>
<feature type="transmembrane region" description="Helical" evidence="8">
    <location>
        <begin position="6"/>
        <end position="23"/>
    </location>
</feature>
<evidence type="ECO:0000256" key="3">
    <source>
        <dbReference type="ARBA" id="ARBA00022448"/>
    </source>
</evidence>
<feature type="transmembrane region" description="Helical" evidence="8">
    <location>
        <begin position="28"/>
        <end position="45"/>
    </location>
</feature>
<keyword evidence="6 8" id="KW-1133">Transmembrane helix</keyword>
<gene>
    <name evidence="9" type="ORF">OY14_02995</name>
</gene>
<feature type="transmembrane region" description="Helical" evidence="8">
    <location>
        <begin position="213"/>
        <end position="234"/>
    </location>
</feature>
<sequence length="502" mass="53841">MNSYDFITALVPIILIIIGLGIIKKPAYYVIPISLITTIAIVIFYKNLGMVNTSLAILEGTLMGIWPIATVIIAAIFTYKMSEDQKDIETIKNILSSVSSDKRIIVLLVAWGFGNFLEGVAGYGTAVAIPVSILIAMGFEPFFACLICLIMNTSSTAYGSVGIPIISLAQATNLDVNILSSDIALQLILPTLTIPFVLVILTGGGIKGLKGIFLLTLLSGMSMAISQIFISKTLGPELPAILGSILSMTITIVYAKLFRNEYANNCQSKNTSTMPLSKGIIACSPYILIVVFIILVSPLFNKIHEYLKTFQSTISVYPEANPLHFKWIISPGFLIILATVISYSIRGIPISKQLKIFLLTLKKMALSSFIIICIVAISRLMTHSGMIRDLANGISIITGKFGPLFSPLIGAIGTFLTGSDTVSNVLFGPLQTQMAENIGTNPYWLAAANTTGATGGKMISPQNITIAATTAGLIGQEGKLLSKTIIYALCYILATGLLVYLI</sequence>
<comment type="similarity">
    <text evidence="2 8">Belongs to the lactate permease family.</text>
</comment>
<dbReference type="PANTHER" id="PTHR30003">
    <property type="entry name" value="L-LACTATE PERMEASE"/>
    <property type="match status" value="1"/>
</dbReference>
<feature type="transmembrane region" description="Helical" evidence="8">
    <location>
        <begin position="364"/>
        <end position="382"/>
    </location>
</feature>
<evidence type="ECO:0000256" key="6">
    <source>
        <dbReference type="ARBA" id="ARBA00022989"/>
    </source>
</evidence>
<feature type="transmembrane region" description="Helical" evidence="8">
    <location>
        <begin position="120"/>
        <end position="139"/>
    </location>
</feature>
<feature type="transmembrane region" description="Helical" evidence="8">
    <location>
        <begin position="325"/>
        <end position="343"/>
    </location>
</feature>
<feature type="transmembrane region" description="Helical" evidence="8">
    <location>
        <begin position="146"/>
        <end position="171"/>
    </location>
</feature>